<evidence type="ECO:0000256" key="5">
    <source>
        <dbReference type="ARBA" id="ARBA00011771"/>
    </source>
</evidence>
<gene>
    <name evidence="18" type="ORF">MS2017_2012</name>
</gene>
<keyword evidence="7 15" id="KW-0004">4Fe-4S</keyword>
<evidence type="ECO:0000256" key="13">
    <source>
        <dbReference type="ARBA" id="ARBA00023291"/>
    </source>
</evidence>
<keyword evidence="10" id="KW-0560">Oxidoreductase</keyword>
<feature type="binding site" evidence="15">
    <location>
        <position position="225"/>
    </location>
    <ligand>
        <name>[4Fe-4S] cluster</name>
        <dbReference type="ChEBI" id="CHEBI:49883"/>
        <label>2</label>
    </ligand>
</feature>
<evidence type="ECO:0000259" key="16">
    <source>
        <dbReference type="Pfam" id="PF01058"/>
    </source>
</evidence>
<name>A0A3G3IPF5_9GAMM</name>
<dbReference type="InterPro" id="IPR027394">
    <property type="entry name" value="Cytochrome-c3_hydrogenase_C"/>
</dbReference>
<feature type="domain" description="NADH:ubiquinone oxidoreductase-like 20kDa subunit" evidence="16">
    <location>
        <begin position="12"/>
        <end position="176"/>
    </location>
</feature>
<dbReference type="GO" id="GO:0009055">
    <property type="term" value="F:electron transfer activity"/>
    <property type="evidence" value="ECO:0007669"/>
    <property type="project" value="TreeGrafter"/>
</dbReference>
<keyword evidence="9" id="KW-0732">Signal</keyword>
<evidence type="ECO:0000256" key="9">
    <source>
        <dbReference type="ARBA" id="ARBA00022729"/>
    </source>
</evidence>
<evidence type="ECO:0000256" key="2">
    <source>
        <dbReference type="ARBA" id="ARBA00001966"/>
    </source>
</evidence>
<feature type="binding site" evidence="15">
    <location>
        <position position="259"/>
    </location>
    <ligand>
        <name>[3Fe-4S] cluster</name>
        <dbReference type="ChEBI" id="CHEBI:21137"/>
    </ligand>
</feature>
<sequence length="334" mass="35981">MLNLLWLQSGGCGGCTMSLLSANNPHFIQQLKVSNINLLWHPSISEESTHQALEILTDILEDKIKLDILCLEGSLLRAPNKTGFCHIMAGTNIPFIDWMEKLANKSDYTVAVGSCAAYGGITSAGGNPTDACGLQYEGHIAGGLLSAQYKSKKNLPVINISGCPTHPDWVLITLSMIANNQLALEDLDEYLRPKFFTKHLVHHGCNRNEYYEFKASAIQPTDLGCMMENMGCLGTQAQADCNIRPWPGGGSCTSGGFACINCTAPDFEEPRQSFMKTPKLGGIPVGLPLDMPKAWFIALSTLAKAATPKRLKEGATADVVSYKSGTPNKGGTDV</sequence>
<protein>
    <recommendedName>
        <fullName evidence="6">hydrogenase (acceptor)</fullName>
        <ecNumber evidence="6">1.12.99.6</ecNumber>
    </recommendedName>
</protein>
<evidence type="ECO:0000256" key="14">
    <source>
        <dbReference type="ARBA" id="ARBA00048757"/>
    </source>
</evidence>
<dbReference type="PANTHER" id="PTHR30013:SF5">
    <property type="entry name" value="HYDROGENASE SMALL SUBUNIT"/>
    <property type="match status" value="1"/>
</dbReference>
<dbReference type="GO" id="GO:0033748">
    <property type="term" value="F:hydrogenase (acceptor) activity"/>
    <property type="evidence" value="ECO:0007669"/>
    <property type="project" value="UniProtKB-EC"/>
</dbReference>
<keyword evidence="11 15" id="KW-0408">Iron</keyword>
<feature type="binding site" evidence="15">
    <location>
        <position position="202"/>
    </location>
    <ligand>
        <name>[4Fe-4S] cluster</name>
        <dbReference type="ChEBI" id="CHEBI:49883"/>
        <label>2</label>
    </ligand>
</feature>
<evidence type="ECO:0000256" key="1">
    <source>
        <dbReference type="ARBA" id="ARBA00001927"/>
    </source>
</evidence>
<feature type="binding site" evidence="15">
    <location>
        <position position="15"/>
    </location>
    <ligand>
        <name>[4Fe-4S] cluster</name>
        <dbReference type="ChEBI" id="CHEBI:49883"/>
        <label>1</label>
    </ligand>
</feature>
<dbReference type="Proteomes" id="UP000278334">
    <property type="component" value="Chromosome"/>
</dbReference>
<keyword evidence="12 15" id="KW-0411">Iron-sulfur</keyword>
<dbReference type="InterPro" id="IPR037024">
    <property type="entry name" value="NiFe_Hase_small_N_sf"/>
</dbReference>
<dbReference type="EMBL" id="CP024634">
    <property type="protein sequence ID" value="AYQ57670.1"/>
    <property type="molecule type" value="Genomic_DNA"/>
</dbReference>
<feature type="binding site" evidence="15">
    <location>
        <position position="232"/>
    </location>
    <ligand>
        <name>[4Fe-4S] cluster</name>
        <dbReference type="ChEBI" id="CHEBI:49883"/>
        <label>2</label>
    </ligand>
</feature>
<comment type="subcellular location">
    <subcellularLocation>
        <location evidence="3">Cell envelope</location>
    </subcellularLocation>
</comment>
<feature type="binding site" evidence="15">
    <location>
        <position position="241"/>
    </location>
    <ligand>
        <name>[3Fe-4S] cluster</name>
        <dbReference type="ChEBI" id="CHEBI:21137"/>
    </ligand>
</feature>
<dbReference type="PANTHER" id="PTHR30013">
    <property type="entry name" value="NIFE / NIFESE HYDROGENASE SMALL SUBUNIT FAMILY MEMBER"/>
    <property type="match status" value="1"/>
</dbReference>
<comment type="similarity">
    <text evidence="4">Belongs to the [NiFe]/[NiFeSe] hydrogenase small subunit family.</text>
</comment>
<dbReference type="KEGG" id="bthg:MS2017_2012"/>
<comment type="catalytic activity">
    <reaction evidence="14">
        <text>H2 + A = AH2</text>
        <dbReference type="Rhea" id="RHEA:12116"/>
        <dbReference type="ChEBI" id="CHEBI:13193"/>
        <dbReference type="ChEBI" id="CHEBI:17499"/>
        <dbReference type="ChEBI" id="CHEBI:18276"/>
        <dbReference type="EC" id="1.12.99.6"/>
    </reaction>
</comment>
<feature type="binding site" evidence="15">
    <location>
        <position position="262"/>
    </location>
    <ligand>
        <name>[3Fe-4S] cluster</name>
        <dbReference type="ChEBI" id="CHEBI:21137"/>
    </ligand>
</feature>
<dbReference type="GO" id="GO:0009375">
    <property type="term" value="C:ferredoxin hydrogenase complex"/>
    <property type="evidence" value="ECO:0007669"/>
    <property type="project" value="InterPro"/>
</dbReference>
<feature type="binding site" evidence="15">
    <location>
        <position position="115"/>
    </location>
    <ligand>
        <name>[4Fe-4S] cluster</name>
        <dbReference type="ChEBI" id="CHEBI:49883"/>
        <label>1</label>
    </ligand>
</feature>
<dbReference type="GO" id="GO:0009061">
    <property type="term" value="P:anaerobic respiration"/>
    <property type="evidence" value="ECO:0007669"/>
    <property type="project" value="TreeGrafter"/>
</dbReference>
<evidence type="ECO:0000256" key="8">
    <source>
        <dbReference type="ARBA" id="ARBA00022723"/>
    </source>
</evidence>
<dbReference type="GO" id="GO:0016020">
    <property type="term" value="C:membrane"/>
    <property type="evidence" value="ECO:0007669"/>
    <property type="project" value="TreeGrafter"/>
</dbReference>
<evidence type="ECO:0000313" key="19">
    <source>
        <dbReference type="Proteomes" id="UP000278334"/>
    </source>
</evidence>
<keyword evidence="13 15" id="KW-0003">3Fe-4S</keyword>
<dbReference type="Gene3D" id="3.40.50.700">
    <property type="entry name" value="NADH:ubiquinone oxidoreductase-like, 20kDa subunit"/>
    <property type="match status" value="1"/>
</dbReference>
<dbReference type="AlphaFoldDB" id="A0A3G3IPF5"/>
<dbReference type="GO" id="GO:0030313">
    <property type="term" value="C:cell envelope"/>
    <property type="evidence" value="ECO:0007669"/>
    <property type="project" value="UniProtKB-SubCell"/>
</dbReference>
<evidence type="ECO:0000256" key="10">
    <source>
        <dbReference type="ARBA" id="ARBA00023002"/>
    </source>
</evidence>
<feature type="binding site" evidence="15">
    <location>
        <position position="163"/>
    </location>
    <ligand>
        <name>[4Fe-4S] cluster</name>
        <dbReference type="ChEBI" id="CHEBI:49883"/>
        <label>1</label>
    </ligand>
</feature>
<comment type="subunit">
    <text evidence="5">Heterodimer of a large and a small subunit.</text>
</comment>
<dbReference type="Gene3D" id="4.10.480.10">
    <property type="entry name" value="Cytochrome-c3 hydrogenase, C-terminal domain"/>
    <property type="match status" value="1"/>
</dbReference>
<dbReference type="EC" id="1.12.99.6" evidence="6"/>
<dbReference type="RefSeq" id="WP_420886039.1">
    <property type="nucleotide sequence ID" value="NZ_CP024634.1"/>
</dbReference>
<evidence type="ECO:0000313" key="18">
    <source>
        <dbReference type="EMBL" id="AYQ57670.1"/>
    </source>
</evidence>
<evidence type="ECO:0000256" key="12">
    <source>
        <dbReference type="ARBA" id="ARBA00023014"/>
    </source>
</evidence>
<evidence type="ECO:0000256" key="15">
    <source>
        <dbReference type="PIRSR" id="PIRSR000310-1"/>
    </source>
</evidence>
<dbReference type="GO" id="GO:0044569">
    <property type="term" value="C:[Ni-Fe] hydrogenase complex"/>
    <property type="evidence" value="ECO:0007669"/>
    <property type="project" value="TreeGrafter"/>
</dbReference>
<feature type="binding site" evidence="15">
    <location>
        <position position="12"/>
    </location>
    <ligand>
        <name>[4Fe-4S] cluster</name>
        <dbReference type="ChEBI" id="CHEBI:49883"/>
        <label>1</label>
    </ligand>
</feature>
<dbReference type="GO" id="GO:0051538">
    <property type="term" value="F:3 iron, 4 sulfur cluster binding"/>
    <property type="evidence" value="ECO:0007669"/>
    <property type="project" value="UniProtKB-KW"/>
</dbReference>
<dbReference type="InterPro" id="IPR037148">
    <property type="entry name" value="NiFe-Hase_small_C_sf"/>
</dbReference>
<feature type="binding site" evidence="15">
    <location>
        <position position="205"/>
    </location>
    <ligand>
        <name>[4Fe-4S] cluster</name>
        <dbReference type="ChEBI" id="CHEBI:49883"/>
        <label>2</label>
    </ligand>
</feature>
<reference evidence="18 19" key="1">
    <citation type="submission" date="2017-11" db="EMBL/GenBank/DDBJ databases">
        <title>Genome sequence of the bacterial symbiont EPR9N from a vent mussel Bathymodiolus thermophilus.</title>
        <authorList>
            <person name="Won Y.-J."/>
        </authorList>
    </citation>
    <scope>NUCLEOTIDE SEQUENCE [LARGE SCALE GENOMIC DNA]</scope>
    <source>
        <strain evidence="18 19">EPR9N</strain>
    </source>
</reference>
<proteinExistence type="inferred from homology"/>
<organism evidence="18 19">
    <name type="scientific">Bathymodiolus thermophilus thioautotrophic gill symbiont</name>
    <dbReference type="NCBI Taxonomy" id="2360"/>
    <lineage>
        <taxon>Bacteria</taxon>
        <taxon>Pseudomonadati</taxon>
        <taxon>Pseudomonadota</taxon>
        <taxon>Gammaproteobacteria</taxon>
        <taxon>sulfur-oxidizing symbionts</taxon>
    </lineage>
</organism>
<dbReference type="InterPro" id="IPR001821">
    <property type="entry name" value="NiFe_hydrogenase_ssu"/>
</dbReference>
<dbReference type="GO" id="GO:0051539">
    <property type="term" value="F:4 iron, 4 sulfur cluster binding"/>
    <property type="evidence" value="ECO:0007669"/>
    <property type="project" value="UniProtKB-KW"/>
</dbReference>
<accession>A0A3G3IPF5</accession>
<evidence type="ECO:0000256" key="7">
    <source>
        <dbReference type="ARBA" id="ARBA00022485"/>
    </source>
</evidence>
<evidence type="ECO:0000256" key="11">
    <source>
        <dbReference type="ARBA" id="ARBA00023004"/>
    </source>
</evidence>
<dbReference type="Pfam" id="PF01058">
    <property type="entry name" value="Oxidored_q6"/>
    <property type="match status" value="1"/>
</dbReference>
<dbReference type="Pfam" id="PF14720">
    <property type="entry name" value="NiFe_hyd_SSU_C"/>
    <property type="match status" value="1"/>
</dbReference>
<feature type="domain" description="Cytochrome-c3 hydrogenase C-terminal" evidence="17">
    <location>
        <begin position="199"/>
        <end position="274"/>
    </location>
</feature>
<dbReference type="GO" id="GO:0008901">
    <property type="term" value="F:ferredoxin hydrogenase activity"/>
    <property type="evidence" value="ECO:0007669"/>
    <property type="project" value="InterPro"/>
</dbReference>
<evidence type="ECO:0000256" key="3">
    <source>
        <dbReference type="ARBA" id="ARBA00004196"/>
    </source>
</evidence>
<dbReference type="GO" id="GO:0046872">
    <property type="term" value="F:metal ion binding"/>
    <property type="evidence" value="ECO:0007669"/>
    <property type="project" value="UniProtKB-KW"/>
</dbReference>
<comment type="cofactor">
    <cofactor evidence="1">
        <name>[3Fe-4S] cluster</name>
        <dbReference type="ChEBI" id="CHEBI:21137"/>
    </cofactor>
</comment>
<comment type="cofactor">
    <cofactor evidence="2">
        <name>[4Fe-4S] cluster</name>
        <dbReference type="ChEBI" id="CHEBI:49883"/>
    </cofactor>
</comment>
<keyword evidence="8 15" id="KW-0479">Metal-binding</keyword>
<dbReference type="InterPro" id="IPR006137">
    <property type="entry name" value="NADH_UbQ_OxRdtase-like_20kDa"/>
</dbReference>
<dbReference type="PIRSF" id="PIRSF000310">
    <property type="entry name" value="NiFe_hyd_ssu"/>
    <property type="match status" value="1"/>
</dbReference>
<evidence type="ECO:0000256" key="6">
    <source>
        <dbReference type="ARBA" id="ARBA00012082"/>
    </source>
</evidence>
<evidence type="ECO:0000256" key="4">
    <source>
        <dbReference type="ARBA" id="ARBA00006605"/>
    </source>
</evidence>
<evidence type="ECO:0000259" key="17">
    <source>
        <dbReference type="Pfam" id="PF14720"/>
    </source>
</evidence>
<dbReference type="SUPFAM" id="SSF56770">
    <property type="entry name" value="HydA/Nqo6-like"/>
    <property type="match status" value="1"/>
</dbReference>